<proteinExistence type="predicted"/>
<dbReference type="Proteomes" id="UP000076865">
    <property type="component" value="Chromosome"/>
</dbReference>
<keyword evidence="2" id="KW-1185">Reference proteome</keyword>
<dbReference type="AlphaFoldDB" id="A0A160F5L2"/>
<evidence type="ECO:0000313" key="2">
    <source>
        <dbReference type="Proteomes" id="UP000076865"/>
    </source>
</evidence>
<name>A0A160F5L2_9BACL</name>
<protein>
    <submittedName>
        <fullName evidence="1">Uncharacterized protein</fullName>
    </submittedName>
</protein>
<dbReference type="RefSeq" id="WP_066323444.1">
    <property type="nucleotide sequence ID" value="NZ_CP015438.1"/>
</dbReference>
<evidence type="ECO:0000313" key="1">
    <source>
        <dbReference type="EMBL" id="ANB61817.1"/>
    </source>
</evidence>
<sequence length="77" mass="9081">MQKNDRYLPRLQKASLFRGSVDSTVKPKRDSDMSFVLFYVAQHLYGQRIKSLPLAKAFFLGLFFHFCEYTINGRKEE</sequence>
<dbReference type="PATRIC" id="fig|294699.3.peg.1360"/>
<organism evidence="1 2">
    <name type="scientific">Anoxybacteroides amylolyticum</name>
    <dbReference type="NCBI Taxonomy" id="294699"/>
    <lineage>
        <taxon>Bacteria</taxon>
        <taxon>Bacillati</taxon>
        <taxon>Bacillota</taxon>
        <taxon>Bacilli</taxon>
        <taxon>Bacillales</taxon>
        <taxon>Anoxybacillaceae</taxon>
        <taxon>Anoxybacteroides</taxon>
    </lineage>
</organism>
<gene>
    <name evidence="1" type="ORF">GFC30_1342</name>
</gene>
<dbReference type="KEGG" id="aamy:GFC30_1342"/>
<dbReference type="EMBL" id="CP015438">
    <property type="protein sequence ID" value="ANB61817.1"/>
    <property type="molecule type" value="Genomic_DNA"/>
</dbReference>
<reference evidence="1 2" key="1">
    <citation type="journal article" date="2006" name="Syst. Appl. Microbiol.">
        <title>Anoxybacillus amylolyticus sp. nov., a thermophilic amylase producing bacterium isolated from Mount Rittmann (Antarctica).</title>
        <authorList>
            <person name="Poli A."/>
            <person name="Esposito E."/>
            <person name="Lama L."/>
            <person name="Orlando P."/>
            <person name="Nicolaus G."/>
            <person name="de Appolonia F."/>
            <person name="Gambacorta A."/>
            <person name="Nicolaus B."/>
        </authorList>
    </citation>
    <scope>NUCLEOTIDE SEQUENCE [LARGE SCALE GENOMIC DNA]</scope>
    <source>
        <strain evidence="1 2">DSM 15939</strain>
    </source>
</reference>
<accession>A0A160F5L2</accession>